<evidence type="ECO:0000313" key="5">
    <source>
        <dbReference type="EMBL" id="GIF02065.1"/>
    </source>
</evidence>
<evidence type="ECO:0000256" key="4">
    <source>
        <dbReference type="PIRSR" id="PIRSR006223-50"/>
    </source>
</evidence>
<evidence type="ECO:0000256" key="1">
    <source>
        <dbReference type="ARBA" id="ARBA00004496"/>
    </source>
</evidence>
<name>A0A919KB33_9ACTN</name>
<evidence type="ECO:0000313" key="6">
    <source>
        <dbReference type="Proteomes" id="UP000636960"/>
    </source>
</evidence>
<comment type="similarity">
    <text evidence="2">Belongs to the DsrC/TusE family.</text>
</comment>
<dbReference type="Gene3D" id="1.10.10.370">
    <property type="entry name" value="DsrC-like protein, C-terminal domain"/>
    <property type="match status" value="1"/>
</dbReference>
<dbReference type="GO" id="GO:0002143">
    <property type="term" value="P:tRNA wobble position uridine thiolation"/>
    <property type="evidence" value="ECO:0007669"/>
    <property type="project" value="TreeGrafter"/>
</dbReference>
<evidence type="ECO:0000256" key="3">
    <source>
        <dbReference type="ARBA" id="ARBA00022490"/>
    </source>
</evidence>
<dbReference type="Proteomes" id="UP000636960">
    <property type="component" value="Unassembled WGS sequence"/>
</dbReference>
<dbReference type="NCBIfam" id="TIGR03342">
    <property type="entry name" value="dsrC_tusE_dsvC"/>
    <property type="match status" value="1"/>
</dbReference>
<comment type="caution">
    <text evidence="5">The sequence shown here is derived from an EMBL/GenBank/DDBJ whole genome shotgun (WGS) entry which is preliminary data.</text>
</comment>
<organism evidence="5 6">
    <name type="scientific">Paractinoplanes rishiriensis</name>
    <dbReference type="NCBI Taxonomy" id="1050105"/>
    <lineage>
        <taxon>Bacteria</taxon>
        <taxon>Bacillati</taxon>
        <taxon>Actinomycetota</taxon>
        <taxon>Actinomycetes</taxon>
        <taxon>Micromonosporales</taxon>
        <taxon>Micromonosporaceae</taxon>
        <taxon>Paractinoplanes</taxon>
    </lineage>
</organism>
<dbReference type="InterPro" id="IPR042072">
    <property type="entry name" value="DsrC-like_C"/>
</dbReference>
<dbReference type="SUPFAM" id="SSF69721">
    <property type="entry name" value="DsrC, the gamma subunit of dissimilatory sulfite reductase"/>
    <property type="match status" value="1"/>
</dbReference>
<dbReference type="GO" id="GO:0005737">
    <property type="term" value="C:cytoplasm"/>
    <property type="evidence" value="ECO:0007669"/>
    <property type="project" value="UniProtKB-SubCell"/>
</dbReference>
<dbReference type="InterPro" id="IPR007453">
    <property type="entry name" value="DsrC/TusE"/>
</dbReference>
<reference evidence="5" key="1">
    <citation type="submission" date="2021-01" db="EMBL/GenBank/DDBJ databases">
        <title>Whole genome shotgun sequence of Actinoplanes rishiriensis NBRC 108556.</title>
        <authorList>
            <person name="Komaki H."/>
            <person name="Tamura T."/>
        </authorList>
    </citation>
    <scope>NUCLEOTIDE SEQUENCE</scope>
    <source>
        <strain evidence="5">NBRC 108556</strain>
    </source>
</reference>
<dbReference type="AlphaFoldDB" id="A0A919KB33"/>
<keyword evidence="6" id="KW-1185">Reference proteome</keyword>
<comment type="subcellular location">
    <subcellularLocation>
        <location evidence="1">Cytoplasm</location>
    </subcellularLocation>
</comment>
<dbReference type="PIRSF" id="PIRSF006223">
    <property type="entry name" value="DsrC_TusE"/>
    <property type="match status" value="1"/>
</dbReference>
<sequence>MPVTKIAGRALHVDDEGFLTAYDEWDPELAERLAAQIGIDLTDAHWKALSFLREDYAAQGETATLRRVSAVGGIPTKDLFKLFPKKPAKKMAYIAGLPKPHGCV</sequence>
<protein>
    <submittedName>
        <fullName evidence="5">Sulfurtransferase TusE</fullName>
    </submittedName>
</protein>
<dbReference type="RefSeq" id="WP_203791093.1">
    <property type="nucleotide sequence ID" value="NZ_BOMV01000119.1"/>
</dbReference>
<dbReference type="Pfam" id="PF04358">
    <property type="entry name" value="DsrC"/>
    <property type="match status" value="1"/>
</dbReference>
<dbReference type="Gene3D" id="3.30.1420.10">
    <property type="match status" value="1"/>
</dbReference>
<dbReference type="PANTHER" id="PTHR37010">
    <property type="entry name" value="SULFURTRANSFERASE TUSE"/>
    <property type="match status" value="1"/>
</dbReference>
<feature type="active site" description="Cysteine persulfide intermediate" evidence="4">
    <location>
        <position position="103"/>
    </location>
</feature>
<gene>
    <name evidence="5" type="ORF">Ari01nite_95290</name>
</gene>
<keyword evidence="3" id="KW-0963">Cytoplasm</keyword>
<dbReference type="GO" id="GO:0097163">
    <property type="term" value="F:sulfur carrier activity"/>
    <property type="evidence" value="ECO:0007669"/>
    <property type="project" value="TreeGrafter"/>
</dbReference>
<dbReference type="EMBL" id="BOMV01000119">
    <property type="protein sequence ID" value="GIF02065.1"/>
    <property type="molecule type" value="Genomic_DNA"/>
</dbReference>
<dbReference type="InterPro" id="IPR043163">
    <property type="entry name" value="DsrC-like_N"/>
</dbReference>
<evidence type="ECO:0000256" key="2">
    <source>
        <dbReference type="ARBA" id="ARBA00005718"/>
    </source>
</evidence>
<accession>A0A919KB33</accession>
<dbReference type="PANTHER" id="PTHR37010:SF1">
    <property type="entry name" value="SULFURTRANSFERASE TUSE"/>
    <property type="match status" value="1"/>
</dbReference>
<dbReference type="InterPro" id="IPR025526">
    <property type="entry name" value="DsrC-like_dom_sf"/>
</dbReference>
<proteinExistence type="inferred from homology"/>